<proteinExistence type="predicted"/>
<accession>A0A132EQW2</accession>
<comment type="caution">
    <text evidence="1">The sequence shown here is derived from an EMBL/GenBank/DDBJ whole genome shotgun (WGS) entry which is preliminary data.</text>
</comment>
<gene>
    <name evidence="1" type="ORF">WT57_04985</name>
</gene>
<protein>
    <submittedName>
        <fullName evidence="1">Uncharacterized protein</fullName>
    </submittedName>
</protein>
<sequence>MTSAFMAADRWSTAHGLRVRNARERSGFADNVRHGGEQFAFSLYFDSGIGYAALSLGHIDADVPACCFDDDAHRPRNTI</sequence>
<name>A0A132EQW2_9BURK</name>
<organism evidence="1 2">
    <name type="scientific">Burkholderia pseudomultivorans</name>
    <dbReference type="NCBI Taxonomy" id="1207504"/>
    <lineage>
        <taxon>Bacteria</taxon>
        <taxon>Pseudomonadati</taxon>
        <taxon>Pseudomonadota</taxon>
        <taxon>Betaproteobacteria</taxon>
        <taxon>Burkholderiales</taxon>
        <taxon>Burkholderiaceae</taxon>
        <taxon>Burkholderia</taxon>
        <taxon>Burkholderia cepacia complex</taxon>
    </lineage>
</organism>
<dbReference type="AlphaFoldDB" id="A0A132EQW2"/>
<dbReference type="EMBL" id="LPJX01000077">
    <property type="protein sequence ID" value="KWF55836.1"/>
    <property type="molecule type" value="Genomic_DNA"/>
</dbReference>
<evidence type="ECO:0000313" key="1">
    <source>
        <dbReference type="EMBL" id="KWF55836.1"/>
    </source>
</evidence>
<evidence type="ECO:0000313" key="2">
    <source>
        <dbReference type="Proteomes" id="UP000061512"/>
    </source>
</evidence>
<reference evidence="1 2" key="1">
    <citation type="submission" date="2015-11" db="EMBL/GenBank/DDBJ databases">
        <title>Expanding the genomic diversity of Burkholderia species for the development of highly accurate diagnostics.</title>
        <authorList>
            <person name="Sahl J."/>
            <person name="Keim P."/>
            <person name="Wagner D."/>
        </authorList>
    </citation>
    <scope>NUCLEOTIDE SEQUENCE [LARGE SCALE GENOMIC DNA]</scope>
    <source>
        <strain evidence="1 2">MSMB574WGS</strain>
    </source>
</reference>
<dbReference type="Proteomes" id="UP000061512">
    <property type="component" value="Unassembled WGS sequence"/>
</dbReference>